<organism evidence="1 2">
    <name type="scientific">Frieseomelitta varia</name>
    <dbReference type="NCBI Taxonomy" id="561572"/>
    <lineage>
        <taxon>Eukaryota</taxon>
        <taxon>Metazoa</taxon>
        <taxon>Ecdysozoa</taxon>
        <taxon>Arthropoda</taxon>
        <taxon>Hexapoda</taxon>
        <taxon>Insecta</taxon>
        <taxon>Pterygota</taxon>
        <taxon>Neoptera</taxon>
        <taxon>Endopterygota</taxon>
        <taxon>Hymenoptera</taxon>
        <taxon>Apocrita</taxon>
        <taxon>Aculeata</taxon>
        <taxon>Apoidea</taxon>
        <taxon>Anthophila</taxon>
        <taxon>Apidae</taxon>
        <taxon>Frieseomelitta</taxon>
    </lineage>
</organism>
<evidence type="ECO:0000313" key="1">
    <source>
        <dbReference type="EMBL" id="KAF3429454.1"/>
    </source>
</evidence>
<dbReference type="Proteomes" id="UP000655588">
    <property type="component" value="Unassembled WGS sequence"/>
</dbReference>
<accession>A0A833RIP7</accession>
<keyword evidence="2" id="KW-1185">Reference proteome</keyword>
<protein>
    <submittedName>
        <fullName evidence="1">Uncharacterized protein</fullName>
    </submittedName>
</protein>
<sequence length="95" mass="11300">MKFQLLTHDFFFKNHVRSLIIAVYGWQKFYPYFWVSAKETELIQQSELDCFMNKTFFVFYVSFNLKTENTSNFSKLLKQNGKKIETIGESSVSDT</sequence>
<reference evidence="1" key="1">
    <citation type="submission" date="2019-11" db="EMBL/GenBank/DDBJ databases">
        <title>The nuclear and mitochondrial genomes of Frieseomelitta varia - a highly eusocial stingless bee (Meliponini) with a permanently sterile worker caste.</title>
        <authorList>
            <person name="Freitas F.C.P."/>
            <person name="Lourenco A.P."/>
            <person name="Nunes F.M.F."/>
            <person name="Paschoal A.R."/>
            <person name="Abreu F.C.P."/>
            <person name="Barbin F.O."/>
            <person name="Bataglia L."/>
            <person name="Cardoso-Junior C.A.M."/>
            <person name="Cervoni M.S."/>
            <person name="Silva S.R."/>
            <person name="Dalarmi F."/>
            <person name="Del Lama M.A."/>
            <person name="Depintor T.S."/>
            <person name="Ferreira K.M."/>
            <person name="Goria P.S."/>
            <person name="Jaskot M.C."/>
            <person name="Lago D.C."/>
            <person name="Luna-Lucena D."/>
            <person name="Moda L.M."/>
            <person name="Nascimento L."/>
            <person name="Pedrino M."/>
            <person name="Rabico F.O."/>
            <person name="Sanches F.C."/>
            <person name="Santos D.E."/>
            <person name="Santos C.G."/>
            <person name="Vieira J."/>
            <person name="Lopes T.F."/>
            <person name="Barchuk A.R."/>
            <person name="Hartfelder K."/>
            <person name="Simoes Z.L.P."/>
            <person name="Bitondi M.M.G."/>
            <person name="Pinheiro D.G."/>
        </authorList>
    </citation>
    <scope>NUCLEOTIDE SEQUENCE</scope>
    <source>
        <strain evidence="1">USP_RPSP 00005682</strain>
        <tissue evidence="1">Whole individual</tissue>
    </source>
</reference>
<dbReference type="EMBL" id="WNWW01000163">
    <property type="protein sequence ID" value="KAF3429454.1"/>
    <property type="molecule type" value="Genomic_DNA"/>
</dbReference>
<name>A0A833RIP7_9HYME</name>
<evidence type="ECO:0000313" key="2">
    <source>
        <dbReference type="Proteomes" id="UP000655588"/>
    </source>
</evidence>
<dbReference type="AlphaFoldDB" id="A0A833RIP7"/>
<comment type="caution">
    <text evidence="1">The sequence shown here is derived from an EMBL/GenBank/DDBJ whole genome shotgun (WGS) entry which is preliminary data.</text>
</comment>
<proteinExistence type="predicted"/>
<gene>
    <name evidence="1" type="ORF">E2986_11428</name>
</gene>